<organism evidence="1">
    <name type="scientific">uncultured Chloroflexia bacterium</name>
    <dbReference type="NCBI Taxonomy" id="1672391"/>
    <lineage>
        <taxon>Bacteria</taxon>
        <taxon>Bacillati</taxon>
        <taxon>Chloroflexota</taxon>
        <taxon>Chloroflexia</taxon>
        <taxon>environmental samples</taxon>
    </lineage>
</organism>
<dbReference type="EMBL" id="CADCTR010001020">
    <property type="protein sequence ID" value="CAA9277520.1"/>
    <property type="molecule type" value="Genomic_DNA"/>
</dbReference>
<proteinExistence type="predicted"/>
<reference evidence="1" key="1">
    <citation type="submission" date="2020-02" db="EMBL/GenBank/DDBJ databases">
        <authorList>
            <person name="Meier V. D."/>
        </authorList>
    </citation>
    <scope>NUCLEOTIDE SEQUENCE</scope>
    <source>
        <strain evidence="1">AVDCRST_MAG93</strain>
    </source>
</reference>
<evidence type="ECO:0000313" key="1">
    <source>
        <dbReference type="EMBL" id="CAA9277520.1"/>
    </source>
</evidence>
<gene>
    <name evidence="1" type="ORF">AVDCRST_MAG93-2975</name>
</gene>
<accession>A0A6J4JHD0</accession>
<dbReference type="AlphaFoldDB" id="A0A6J4JHD0"/>
<sequence length="102" mass="10882">MPDEILRALAKDLKERGGLDFSECFIDATLVSAKKAAVHRWEKDQAGQRYEKLMALADRSGLPLAAVHAQKSASAHEVALIEAPLAEAPLAASFAGQKPESG</sequence>
<protein>
    <submittedName>
        <fullName evidence="1">Uncharacterized protein</fullName>
    </submittedName>
</protein>
<name>A0A6J4JHD0_9CHLR</name>